<keyword evidence="6 8" id="KW-1133">Transmembrane helix</keyword>
<evidence type="ECO:0000256" key="4">
    <source>
        <dbReference type="ARBA" id="ARBA00022741"/>
    </source>
</evidence>
<dbReference type="Gene3D" id="3.40.50.300">
    <property type="entry name" value="P-loop containing nucleotide triphosphate hydrolases"/>
    <property type="match status" value="1"/>
</dbReference>
<dbReference type="PROSITE" id="PS00211">
    <property type="entry name" value="ABC_TRANSPORTER_1"/>
    <property type="match status" value="1"/>
</dbReference>
<dbReference type="PROSITE" id="PS50893">
    <property type="entry name" value="ABC_TRANSPORTER_2"/>
    <property type="match status" value="1"/>
</dbReference>
<evidence type="ECO:0000256" key="2">
    <source>
        <dbReference type="ARBA" id="ARBA00022448"/>
    </source>
</evidence>
<gene>
    <name evidence="10" type="ORF">GPU96_03g04530</name>
</gene>
<dbReference type="GO" id="GO:0016020">
    <property type="term" value="C:membrane"/>
    <property type="evidence" value="ECO:0007669"/>
    <property type="project" value="UniProtKB-SubCell"/>
</dbReference>
<keyword evidence="4" id="KW-0547">Nucleotide-binding</keyword>
<name>A0A9Q9C284_ENCHE</name>
<feature type="transmembrane region" description="Helical" evidence="8">
    <location>
        <begin position="408"/>
        <end position="434"/>
    </location>
</feature>
<dbReference type="Proteomes" id="UP001059546">
    <property type="component" value="Chromosome III"/>
</dbReference>
<dbReference type="InterPro" id="IPR043926">
    <property type="entry name" value="ABCG_dom"/>
</dbReference>
<dbReference type="Pfam" id="PF01061">
    <property type="entry name" value="ABC2_membrane"/>
    <property type="match status" value="1"/>
</dbReference>
<dbReference type="AlphaFoldDB" id="A0A9Q9C284"/>
<dbReference type="InterPro" id="IPR027417">
    <property type="entry name" value="P-loop_NTPase"/>
</dbReference>
<keyword evidence="7 8" id="KW-0472">Membrane</keyword>
<protein>
    <submittedName>
        <fullName evidence="10">Sterolin-2-like protein</fullName>
    </submittedName>
</protein>
<feature type="transmembrane region" description="Helical" evidence="8">
    <location>
        <begin position="550"/>
        <end position="573"/>
    </location>
</feature>
<feature type="domain" description="ABC transporter" evidence="9">
    <location>
        <begin position="15"/>
        <end position="250"/>
    </location>
</feature>
<evidence type="ECO:0000256" key="8">
    <source>
        <dbReference type="SAM" id="Phobius"/>
    </source>
</evidence>
<dbReference type="CDD" id="cd03213">
    <property type="entry name" value="ABCG_EPDR"/>
    <property type="match status" value="1"/>
</dbReference>
<evidence type="ECO:0000259" key="9">
    <source>
        <dbReference type="PROSITE" id="PS50893"/>
    </source>
</evidence>
<feature type="transmembrane region" description="Helical" evidence="8">
    <location>
        <begin position="367"/>
        <end position="387"/>
    </location>
</feature>
<feature type="transmembrane region" description="Helical" evidence="8">
    <location>
        <begin position="336"/>
        <end position="355"/>
    </location>
</feature>
<dbReference type="InterPro" id="IPR003439">
    <property type="entry name" value="ABC_transporter-like_ATP-bd"/>
</dbReference>
<dbReference type="InterPro" id="IPR050352">
    <property type="entry name" value="ABCG_transporters"/>
</dbReference>
<comment type="subcellular location">
    <subcellularLocation>
        <location evidence="1">Membrane</location>
        <topology evidence="1">Multi-pass membrane protein</topology>
    </subcellularLocation>
</comment>
<dbReference type="GO" id="GO:0140359">
    <property type="term" value="F:ABC-type transporter activity"/>
    <property type="evidence" value="ECO:0007669"/>
    <property type="project" value="InterPro"/>
</dbReference>
<evidence type="ECO:0000313" key="11">
    <source>
        <dbReference type="Proteomes" id="UP001059546"/>
    </source>
</evidence>
<evidence type="ECO:0000313" key="10">
    <source>
        <dbReference type="EMBL" id="UTX42731.1"/>
    </source>
</evidence>
<dbReference type="InterPro" id="IPR017871">
    <property type="entry name" value="ABC_transporter-like_CS"/>
</dbReference>
<proteinExistence type="predicted"/>
<feature type="transmembrane region" description="Helical" evidence="8">
    <location>
        <begin position="475"/>
        <end position="492"/>
    </location>
</feature>
<evidence type="ECO:0000256" key="5">
    <source>
        <dbReference type="ARBA" id="ARBA00022840"/>
    </source>
</evidence>
<organism evidence="10 11">
    <name type="scientific">Encephalitozoon hellem</name>
    <name type="common">Microsporidian parasite</name>
    <dbReference type="NCBI Taxonomy" id="27973"/>
    <lineage>
        <taxon>Eukaryota</taxon>
        <taxon>Fungi</taxon>
        <taxon>Fungi incertae sedis</taxon>
        <taxon>Microsporidia</taxon>
        <taxon>Unikaryonidae</taxon>
        <taxon>Encephalitozoon</taxon>
    </lineage>
</organism>
<reference evidence="10" key="1">
    <citation type="submission" date="2021-05" db="EMBL/GenBank/DDBJ databases">
        <title>Encephalitozoon hellem ATCC 50604 Complete Genome.</title>
        <authorList>
            <person name="Mascarenhas dos Santos A.C."/>
            <person name="Julian A.T."/>
            <person name="Pombert J.-F."/>
        </authorList>
    </citation>
    <scope>NUCLEOTIDE SEQUENCE</scope>
    <source>
        <strain evidence="10">ATCC 50604</strain>
    </source>
</reference>
<dbReference type="InterPro" id="IPR013525">
    <property type="entry name" value="ABC2_TM"/>
</dbReference>
<dbReference type="EMBL" id="CP075149">
    <property type="protein sequence ID" value="UTX42731.1"/>
    <property type="molecule type" value="Genomic_DNA"/>
</dbReference>
<dbReference type="Pfam" id="PF00005">
    <property type="entry name" value="ABC_tran"/>
    <property type="match status" value="1"/>
</dbReference>
<evidence type="ECO:0000256" key="6">
    <source>
        <dbReference type="ARBA" id="ARBA00022989"/>
    </source>
</evidence>
<dbReference type="Pfam" id="PF19055">
    <property type="entry name" value="ABC2_membrane_7"/>
    <property type="match status" value="1"/>
</dbReference>
<evidence type="ECO:0000256" key="7">
    <source>
        <dbReference type="ARBA" id="ARBA00023136"/>
    </source>
</evidence>
<evidence type="ECO:0000256" key="3">
    <source>
        <dbReference type="ARBA" id="ARBA00022692"/>
    </source>
</evidence>
<dbReference type="InterPro" id="IPR003593">
    <property type="entry name" value="AAA+_ATPase"/>
</dbReference>
<dbReference type="SMART" id="SM00382">
    <property type="entry name" value="AAA"/>
    <property type="match status" value="1"/>
</dbReference>
<sequence>MKAELQSSELLWRNLRLISKDSNGTRKAVLKGVSGSIEPSTMTALMGTSGAGKTTLMNSLAGRISSEMNLKGEILVNSHPRSKDTWPNTIGYVEQEFHAYEYQTVFETLLFASKIKMRYEEVEQKIRNKIEEIIGLLGLNNARDTYVANLSGGERKRVSIGVELLGDPSILFCDEPTSGLDSFNALNILSVLKNLASMGKTILVTIHQPSYEMIDFFDKFILMSMGRVVYDGDVKGCIEFFDSCGYRLPELTNPMDFFLKTISLDTRTKELQGKSLDVITHISNEWDRKRKVPVPKLHGEVRIENTARRSSLGFYLLLNRNLKNYIRNIDYLKIKAFQKVFFMLVFGLAYLQMGYSIESIHTRVGGITFILTNVLFGVANPIFNIFSEERLVILRERRSGMYSGIVAFMAKYVSEIFINFLIEMPYVIIIYWMIGLRPGIETFLTFLVILGSLILFGIAYSLAIGAMTSTQNSSQVLGTMGLLVFLVYSGSFNNPKTIPSWLRWAVCISPVHYATKASFQNQLNGVVFEGPGIQMMGEDQIKLRGLDGTGVSLCILILLGMCLFCMVTGALALHFTTKNNMKMEINDEEEV</sequence>
<accession>A0A9Q9C284</accession>
<dbReference type="PANTHER" id="PTHR48041">
    <property type="entry name" value="ABC TRANSPORTER G FAMILY MEMBER 28"/>
    <property type="match status" value="1"/>
</dbReference>
<evidence type="ECO:0000256" key="1">
    <source>
        <dbReference type="ARBA" id="ARBA00004141"/>
    </source>
</evidence>
<dbReference type="GO" id="GO:0005524">
    <property type="term" value="F:ATP binding"/>
    <property type="evidence" value="ECO:0007669"/>
    <property type="project" value="UniProtKB-KW"/>
</dbReference>
<dbReference type="SUPFAM" id="SSF52540">
    <property type="entry name" value="P-loop containing nucleoside triphosphate hydrolases"/>
    <property type="match status" value="1"/>
</dbReference>
<keyword evidence="3 8" id="KW-0812">Transmembrane</keyword>
<keyword evidence="5" id="KW-0067">ATP-binding</keyword>
<keyword evidence="2" id="KW-0813">Transport</keyword>
<feature type="transmembrane region" description="Helical" evidence="8">
    <location>
        <begin position="440"/>
        <end position="463"/>
    </location>
</feature>
<dbReference type="PANTHER" id="PTHR48041:SF139">
    <property type="entry name" value="PROTEIN SCARLET"/>
    <property type="match status" value="1"/>
</dbReference>
<dbReference type="GO" id="GO:0016887">
    <property type="term" value="F:ATP hydrolysis activity"/>
    <property type="evidence" value="ECO:0007669"/>
    <property type="project" value="InterPro"/>
</dbReference>